<accession>A0AAW2XIM1</accession>
<gene>
    <name evidence="1" type="ORF">Slati_0740700</name>
</gene>
<organism evidence="1">
    <name type="scientific">Sesamum latifolium</name>
    <dbReference type="NCBI Taxonomy" id="2727402"/>
    <lineage>
        <taxon>Eukaryota</taxon>
        <taxon>Viridiplantae</taxon>
        <taxon>Streptophyta</taxon>
        <taxon>Embryophyta</taxon>
        <taxon>Tracheophyta</taxon>
        <taxon>Spermatophyta</taxon>
        <taxon>Magnoliopsida</taxon>
        <taxon>eudicotyledons</taxon>
        <taxon>Gunneridae</taxon>
        <taxon>Pentapetalae</taxon>
        <taxon>asterids</taxon>
        <taxon>lamiids</taxon>
        <taxon>Lamiales</taxon>
        <taxon>Pedaliaceae</taxon>
        <taxon>Sesamum</taxon>
    </lineage>
</organism>
<comment type="caution">
    <text evidence="1">The sequence shown here is derived from an EMBL/GenBank/DDBJ whole genome shotgun (WGS) entry which is preliminary data.</text>
</comment>
<sequence length="88" mass="10199">MEQGQHKVFDLLAVGGLNPVYLIYNSTQASSGTTPTFGSRESFCSPYTWKYRYYSRRLEQIREIRGINRVHGPLWRNASEMVRRALGQ</sequence>
<evidence type="ECO:0000313" key="1">
    <source>
        <dbReference type="EMBL" id="KAL0454015.1"/>
    </source>
</evidence>
<name>A0AAW2XIM1_9LAMI</name>
<reference evidence="1" key="2">
    <citation type="journal article" date="2024" name="Plant">
        <title>Genomic evolution and insights into agronomic trait innovations of Sesamum species.</title>
        <authorList>
            <person name="Miao H."/>
            <person name="Wang L."/>
            <person name="Qu L."/>
            <person name="Liu H."/>
            <person name="Sun Y."/>
            <person name="Le M."/>
            <person name="Wang Q."/>
            <person name="Wei S."/>
            <person name="Zheng Y."/>
            <person name="Lin W."/>
            <person name="Duan Y."/>
            <person name="Cao H."/>
            <person name="Xiong S."/>
            <person name="Wang X."/>
            <person name="Wei L."/>
            <person name="Li C."/>
            <person name="Ma Q."/>
            <person name="Ju M."/>
            <person name="Zhao R."/>
            <person name="Li G."/>
            <person name="Mu C."/>
            <person name="Tian Q."/>
            <person name="Mei H."/>
            <person name="Zhang T."/>
            <person name="Gao T."/>
            <person name="Zhang H."/>
        </authorList>
    </citation>
    <scope>NUCLEOTIDE SEQUENCE</scope>
    <source>
        <strain evidence="1">KEN1</strain>
    </source>
</reference>
<proteinExistence type="predicted"/>
<dbReference type="EMBL" id="JACGWN010000003">
    <property type="protein sequence ID" value="KAL0454015.1"/>
    <property type="molecule type" value="Genomic_DNA"/>
</dbReference>
<dbReference type="AlphaFoldDB" id="A0AAW2XIM1"/>
<reference evidence="1" key="1">
    <citation type="submission" date="2020-06" db="EMBL/GenBank/DDBJ databases">
        <authorList>
            <person name="Li T."/>
            <person name="Hu X."/>
            <person name="Zhang T."/>
            <person name="Song X."/>
            <person name="Zhang H."/>
            <person name="Dai N."/>
            <person name="Sheng W."/>
            <person name="Hou X."/>
            <person name="Wei L."/>
        </authorList>
    </citation>
    <scope>NUCLEOTIDE SEQUENCE</scope>
    <source>
        <strain evidence="1">KEN1</strain>
        <tissue evidence="1">Leaf</tissue>
    </source>
</reference>
<protein>
    <submittedName>
        <fullName evidence="1">Uncharacterized protein</fullName>
    </submittedName>
</protein>